<evidence type="ECO:0000313" key="2">
    <source>
        <dbReference type="EMBL" id="KKM74067.1"/>
    </source>
</evidence>
<dbReference type="EMBL" id="LAZR01009200">
    <property type="protein sequence ID" value="KKM74067.1"/>
    <property type="molecule type" value="Genomic_DNA"/>
</dbReference>
<dbReference type="AlphaFoldDB" id="A0A0F9MXR9"/>
<evidence type="ECO:0000256" key="1">
    <source>
        <dbReference type="SAM" id="MobiDB-lite"/>
    </source>
</evidence>
<reference evidence="2" key="1">
    <citation type="journal article" date="2015" name="Nature">
        <title>Complex archaea that bridge the gap between prokaryotes and eukaryotes.</title>
        <authorList>
            <person name="Spang A."/>
            <person name="Saw J.H."/>
            <person name="Jorgensen S.L."/>
            <person name="Zaremba-Niedzwiedzka K."/>
            <person name="Martijn J."/>
            <person name="Lind A.E."/>
            <person name="van Eijk R."/>
            <person name="Schleper C."/>
            <person name="Guy L."/>
            <person name="Ettema T.J."/>
        </authorList>
    </citation>
    <scope>NUCLEOTIDE SEQUENCE</scope>
</reference>
<name>A0A0F9MXR9_9ZZZZ</name>
<feature type="non-terminal residue" evidence="2">
    <location>
        <position position="1"/>
    </location>
</feature>
<gene>
    <name evidence="2" type="ORF">LCGC14_1404050</name>
</gene>
<feature type="compositionally biased region" description="Polar residues" evidence="1">
    <location>
        <begin position="50"/>
        <end position="71"/>
    </location>
</feature>
<sequence length="78" mass="8397">IKEDVVDWFVDPTSVQKAQLLSQMGPSQSGKGTIKGVMQNHGDPNKHSIFGSTAQKNSDRQTSGGIAQSNRDTIREVG</sequence>
<accession>A0A0F9MXR9</accession>
<feature type="region of interest" description="Disordered" evidence="1">
    <location>
        <begin position="22"/>
        <end position="78"/>
    </location>
</feature>
<comment type="caution">
    <text evidence="2">The sequence shown here is derived from an EMBL/GenBank/DDBJ whole genome shotgun (WGS) entry which is preliminary data.</text>
</comment>
<protein>
    <submittedName>
        <fullName evidence="2">Uncharacterized protein</fullName>
    </submittedName>
</protein>
<proteinExistence type="predicted"/>
<organism evidence="2">
    <name type="scientific">marine sediment metagenome</name>
    <dbReference type="NCBI Taxonomy" id="412755"/>
    <lineage>
        <taxon>unclassified sequences</taxon>
        <taxon>metagenomes</taxon>
        <taxon>ecological metagenomes</taxon>
    </lineage>
</organism>
<feature type="compositionally biased region" description="Polar residues" evidence="1">
    <location>
        <begin position="22"/>
        <end position="31"/>
    </location>
</feature>